<dbReference type="PROSITE" id="PS51664">
    <property type="entry name" value="YCAO"/>
    <property type="match status" value="1"/>
</dbReference>
<dbReference type="Gene3D" id="3.30.40.250">
    <property type="match status" value="1"/>
</dbReference>
<accession>A0A1H1FU81</accession>
<dbReference type="RefSeq" id="WP_207549981.1">
    <property type="nucleotide sequence ID" value="NZ_FNKK01000002.1"/>
</dbReference>
<organism evidence="2 3">
    <name type="scientific">Thermostaphylospora chromogena</name>
    <dbReference type="NCBI Taxonomy" id="35622"/>
    <lineage>
        <taxon>Bacteria</taxon>
        <taxon>Bacillati</taxon>
        <taxon>Actinomycetota</taxon>
        <taxon>Actinomycetes</taxon>
        <taxon>Streptosporangiales</taxon>
        <taxon>Thermomonosporaceae</taxon>
        <taxon>Thermostaphylospora</taxon>
    </lineage>
</organism>
<dbReference type="InterPro" id="IPR027624">
    <property type="entry name" value="TOMM_cyclo_SagD"/>
</dbReference>
<dbReference type="Gene3D" id="3.30.160.660">
    <property type="match status" value="1"/>
</dbReference>
<dbReference type="EMBL" id="FNKK01000002">
    <property type="protein sequence ID" value="SDR04557.1"/>
    <property type="molecule type" value="Genomic_DNA"/>
</dbReference>
<dbReference type="NCBIfam" id="TIGR03604">
    <property type="entry name" value="TOMM_cyclo_SagD"/>
    <property type="match status" value="1"/>
</dbReference>
<gene>
    <name evidence="2" type="ORF">SAMN04489764_3190</name>
</gene>
<evidence type="ECO:0000313" key="3">
    <source>
        <dbReference type="Proteomes" id="UP000217103"/>
    </source>
</evidence>
<keyword evidence="3" id="KW-1185">Reference proteome</keyword>
<keyword evidence="2" id="KW-0689">Ribosomal protein</keyword>
<sequence>MQADLDMLVSRLGVVSDVWPHPGTPARGRLPVHWYQSTVGSALPGVGREESVTGSGMSASSADHARLVAVAEAAERYAGADHLGEHRIRAAARDLEGECLEPYRYPRCSPAEYAHPSCPVVEFDPHAEIRWTRGWDLATSEPVWIPARMACYSLRPESPAENYLVSISTGNAVHADPVEAVLRGLLEVIERDAIAVSWLQRLPLPLVDERHTTPVLDALVRWNHEGFVDTYVFDATTDLGVPTAVCVLAADRDERACRAVGAGTGRTMEQAAVKAVTEAIGVRELLRDPAAEPPADLADFADIADGARYMGRAGRAHAFGFLLDGADRRPRRPVPPLPGDPADAVAAVVGALTGKGMRPVVVDRTPMELAAAGLTAVCAVVADLQPMSIAPLAQFKGHRRLYEAPASMGFRVLEETELNPWPQPVA</sequence>
<feature type="domain" description="YcaO" evidence="1">
    <location>
        <begin position="54"/>
        <end position="426"/>
    </location>
</feature>
<evidence type="ECO:0000259" key="1">
    <source>
        <dbReference type="PROSITE" id="PS51664"/>
    </source>
</evidence>
<dbReference type="InterPro" id="IPR003776">
    <property type="entry name" value="YcaO-like_dom"/>
</dbReference>
<dbReference type="PANTHER" id="PTHR37809:SF1">
    <property type="entry name" value="RIBOSOMAL PROTEIN S12 METHYLTHIOTRANSFERASE ACCESSORY FACTOR YCAO"/>
    <property type="match status" value="1"/>
</dbReference>
<dbReference type="PANTHER" id="PTHR37809">
    <property type="entry name" value="RIBOSOMAL PROTEIN S12 METHYLTHIOTRANSFERASE ACCESSORY FACTOR YCAO"/>
    <property type="match status" value="1"/>
</dbReference>
<evidence type="ECO:0000313" key="2">
    <source>
        <dbReference type="EMBL" id="SDR04557.1"/>
    </source>
</evidence>
<keyword evidence="2" id="KW-0808">Transferase</keyword>
<dbReference type="GO" id="GO:0016740">
    <property type="term" value="F:transferase activity"/>
    <property type="evidence" value="ECO:0007669"/>
    <property type="project" value="UniProtKB-KW"/>
</dbReference>
<name>A0A1H1FU81_9ACTN</name>
<keyword evidence="2" id="KW-0687">Ribonucleoprotein</keyword>
<dbReference type="AlphaFoldDB" id="A0A1H1FU81"/>
<reference evidence="2 3" key="1">
    <citation type="submission" date="2016-10" db="EMBL/GenBank/DDBJ databases">
        <authorList>
            <person name="de Groot N.N."/>
        </authorList>
    </citation>
    <scope>NUCLEOTIDE SEQUENCE [LARGE SCALE GENOMIC DNA]</scope>
    <source>
        <strain evidence="2 3">DSM 43794</strain>
    </source>
</reference>
<protein>
    <submittedName>
        <fullName evidence="2">Ribosomal protein S12 methylthiotransferase accessory factor</fullName>
    </submittedName>
</protein>
<dbReference type="GO" id="GO:0005840">
    <property type="term" value="C:ribosome"/>
    <property type="evidence" value="ECO:0007669"/>
    <property type="project" value="UniProtKB-KW"/>
</dbReference>
<proteinExistence type="predicted"/>
<dbReference type="STRING" id="35622.SAMN04489764_3190"/>
<dbReference type="Gene3D" id="3.30.1330.230">
    <property type="match status" value="1"/>
</dbReference>
<dbReference type="Pfam" id="PF02624">
    <property type="entry name" value="YcaO"/>
    <property type="match status" value="1"/>
</dbReference>
<dbReference type="Proteomes" id="UP000217103">
    <property type="component" value="Unassembled WGS sequence"/>
</dbReference>